<dbReference type="Gene3D" id="3.30.2420.10">
    <property type="entry name" value="TonB"/>
    <property type="match status" value="1"/>
</dbReference>
<dbReference type="InterPro" id="IPR006260">
    <property type="entry name" value="TonB/TolA_C"/>
</dbReference>
<sequence length="163" mass="17607">MLHEHDCAAACPGSLTGHENLINNRRSHFCIYQMEWNMISAIQHSHPGRKAGTKPLTVVALMAALLATLTMMTPAPAHAQNARKAISREAPAFPSDALDDGVDSGSVKARLSVAADGSVTNVDILEANPKGYFEKAVKRALVRWKYEPGAAETIDALVTFKDR</sequence>
<dbReference type="Proteomes" id="UP000242886">
    <property type="component" value="Chromosome SDENCHOL"/>
</dbReference>
<dbReference type="GO" id="GO:0055085">
    <property type="term" value="P:transmembrane transport"/>
    <property type="evidence" value="ECO:0007669"/>
    <property type="project" value="InterPro"/>
</dbReference>
<protein>
    <recommendedName>
        <fullName evidence="6">TonB C-terminal domain-containing protein</fullName>
    </recommendedName>
</protein>
<keyword evidence="3 5" id="KW-1133">Transmembrane helix</keyword>
<dbReference type="PROSITE" id="PS52015">
    <property type="entry name" value="TONB_CTD"/>
    <property type="match status" value="1"/>
</dbReference>
<proteinExistence type="predicted"/>
<dbReference type="EMBL" id="LT837803">
    <property type="protein sequence ID" value="SMB21490.1"/>
    <property type="molecule type" value="Genomic_DNA"/>
</dbReference>
<feature type="domain" description="TonB C-terminal" evidence="6">
    <location>
        <begin position="78"/>
        <end position="163"/>
    </location>
</feature>
<dbReference type="GO" id="GO:0016020">
    <property type="term" value="C:membrane"/>
    <property type="evidence" value="ECO:0007669"/>
    <property type="project" value="UniProtKB-SubCell"/>
</dbReference>
<gene>
    <name evidence="7" type="ORF">SDENCHOL_10343</name>
</gene>
<dbReference type="Pfam" id="PF03544">
    <property type="entry name" value="TonB_C"/>
    <property type="match status" value="1"/>
</dbReference>
<dbReference type="AlphaFoldDB" id="A0A7Z7HNU0"/>
<reference evidence="7" key="1">
    <citation type="submission" date="2017-03" db="EMBL/GenBank/DDBJ databases">
        <authorList>
            <consortium name="AG Boll"/>
        </authorList>
    </citation>
    <scope>NUCLEOTIDE SEQUENCE [LARGE SCALE GENOMIC DNA]</scope>
    <source>
        <strain evidence="7">Chol</strain>
    </source>
</reference>
<name>A0A7Z7HNU0_9PROT</name>
<evidence type="ECO:0000259" key="6">
    <source>
        <dbReference type="PROSITE" id="PS52015"/>
    </source>
</evidence>
<evidence type="ECO:0000256" key="5">
    <source>
        <dbReference type="SAM" id="Phobius"/>
    </source>
</evidence>
<keyword evidence="8" id="KW-1185">Reference proteome</keyword>
<keyword evidence="2 5" id="KW-0812">Transmembrane</keyword>
<feature type="transmembrane region" description="Helical" evidence="5">
    <location>
        <begin position="56"/>
        <end position="77"/>
    </location>
</feature>
<evidence type="ECO:0000256" key="4">
    <source>
        <dbReference type="ARBA" id="ARBA00023136"/>
    </source>
</evidence>
<dbReference type="SUPFAM" id="SSF74653">
    <property type="entry name" value="TolA/TonB C-terminal domain"/>
    <property type="match status" value="1"/>
</dbReference>
<comment type="subcellular location">
    <subcellularLocation>
        <location evidence="1">Membrane</location>
        <topology evidence="1">Single-pass membrane protein</topology>
    </subcellularLocation>
</comment>
<evidence type="ECO:0000313" key="8">
    <source>
        <dbReference type="Proteomes" id="UP000242886"/>
    </source>
</evidence>
<dbReference type="InterPro" id="IPR037682">
    <property type="entry name" value="TonB_C"/>
</dbReference>
<evidence type="ECO:0000256" key="1">
    <source>
        <dbReference type="ARBA" id="ARBA00004167"/>
    </source>
</evidence>
<evidence type="ECO:0000256" key="2">
    <source>
        <dbReference type="ARBA" id="ARBA00022692"/>
    </source>
</evidence>
<dbReference type="NCBIfam" id="TIGR01352">
    <property type="entry name" value="tonB_Cterm"/>
    <property type="match status" value="1"/>
</dbReference>
<evidence type="ECO:0000256" key="3">
    <source>
        <dbReference type="ARBA" id="ARBA00022989"/>
    </source>
</evidence>
<accession>A0A7Z7HNU0</accession>
<organism evidence="7 8">
    <name type="scientific">Sterolibacterium denitrificans</name>
    <dbReference type="NCBI Taxonomy" id="157592"/>
    <lineage>
        <taxon>Bacteria</taxon>
        <taxon>Pseudomonadati</taxon>
        <taxon>Pseudomonadota</taxon>
        <taxon>Betaproteobacteria</taxon>
        <taxon>Nitrosomonadales</taxon>
        <taxon>Sterolibacteriaceae</taxon>
        <taxon>Sterolibacterium</taxon>
    </lineage>
</organism>
<keyword evidence="4 5" id="KW-0472">Membrane</keyword>
<evidence type="ECO:0000313" key="7">
    <source>
        <dbReference type="EMBL" id="SMB21490.1"/>
    </source>
</evidence>